<comment type="caution">
    <text evidence="4">The sequence shown here is derived from an EMBL/GenBank/DDBJ whole genome shotgun (WGS) entry which is preliminary data.</text>
</comment>
<dbReference type="AlphaFoldDB" id="A0A158G4Q2"/>
<sequence>MGEAFDVVLKPVSHPELAEIRIDENLFAIGRAEAPFDACAPEAVAQLSRRHARIFIEHGAVYIADLDSKNGTSVNGAEIRQKPALLHNGDTISFGSRLSYRVQFVPRANKRASVARTVTVTLAPERDDLGLQPIDINQYPFLFSKADDLFARHRAQYPHQVNYISRRHAHVFLKNDTPFVEDLGSTNGTFVNGKRLEAAAVPIEKGDVVAFGGTHFVYRVSVRREPEGDSTLTQVKEPAAAPEEADNDKTTFVGSAHSFLDIFCIDQPVAAEDEVNEEALAQAADAKKDGERRRERSRFAMLFSALRIAFTGNERLTSRRGLAIGAALIAVLAAIALTLYFNGSSERRLKALMASGQYEAAANVANDYLQRHPDDTRFAALDTEAVLKAKVPEWLAALKGNQYDGANAIIAEMNRLGANNADVRPLVKELEWIGKLESFVVGRGGPDAPIRMYADEDRIGEILRHWDDDASGHQRSLDRIASYVPAFATPYAEALSHLRRLQSDDSVYLAAIDRLKASIAKELGQDRAEALQGMLSEYADKYPRLGGLDRVRADLRNYLDLQTQMRGPSLAPLVAMMGKVKFETPLFQERYAQLSANRLPSQDVVSRYEGVREAWRSGQSAQAIDGLQRMPAGPWSDVIATELAHKKAVAAQFADVQKARGTKAYEDALLTFYGTLDPQQDAFYVKSVDPDVAAFRDKAIARAQDLLNRAQTQWTQYRANGAIGGTQRLEAGISDTFRTQARLLAGAQTDAQGGMRIFRQVKADGAAKWQKMADEIDAEALLQRRSLQELRMVLEPGLLKDKLALIGGAGSEERRTP</sequence>
<feature type="transmembrane region" description="Helical" evidence="2">
    <location>
        <begin position="321"/>
        <end position="341"/>
    </location>
</feature>
<keyword evidence="2" id="KW-0472">Membrane</keyword>
<name>A0A158G4Q2_9BURK</name>
<dbReference type="Proteomes" id="UP000054717">
    <property type="component" value="Unassembled WGS sequence"/>
</dbReference>
<accession>A0A158G4Q2</accession>
<dbReference type="STRING" id="326475.AWB66_01597"/>
<feature type="region of interest" description="Disordered" evidence="1">
    <location>
        <begin position="227"/>
        <end position="248"/>
    </location>
</feature>
<dbReference type="InterPro" id="IPR000253">
    <property type="entry name" value="FHA_dom"/>
</dbReference>
<dbReference type="SMART" id="SM00240">
    <property type="entry name" value="FHA"/>
    <property type="match status" value="2"/>
</dbReference>
<evidence type="ECO:0000313" key="5">
    <source>
        <dbReference type="Proteomes" id="UP000054717"/>
    </source>
</evidence>
<dbReference type="Gene3D" id="2.60.200.20">
    <property type="match status" value="2"/>
</dbReference>
<feature type="domain" description="FHA" evidence="3">
    <location>
        <begin position="164"/>
        <end position="196"/>
    </location>
</feature>
<dbReference type="PROSITE" id="PS50006">
    <property type="entry name" value="FHA_DOMAIN"/>
    <property type="match status" value="2"/>
</dbReference>
<evidence type="ECO:0000256" key="1">
    <source>
        <dbReference type="SAM" id="MobiDB-lite"/>
    </source>
</evidence>
<proteinExistence type="predicted"/>
<reference evidence="4" key="1">
    <citation type="submission" date="2016-01" db="EMBL/GenBank/DDBJ databases">
        <authorList>
            <person name="Peeters Charlotte."/>
        </authorList>
    </citation>
    <scope>NUCLEOTIDE SEQUENCE</scope>
    <source>
        <strain evidence="4">LMG 22936</strain>
    </source>
</reference>
<dbReference type="SUPFAM" id="SSF49879">
    <property type="entry name" value="SMAD/FHA domain"/>
    <property type="match status" value="2"/>
</dbReference>
<dbReference type="Pfam" id="PF00498">
    <property type="entry name" value="FHA"/>
    <property type="match status" value="2"/>
</dbReference>
<keyword evidence="2" id="KW-0812">Transmembrane</keyword>
<feature type="domain" description="FHA" evidence="3">
    <location>
        <begin position="27"/>
        <end position="79"/>
    </location>
</feature>
<gene>
    <name evidence="4" type="ORF">AWB66_01597</name>
</gene>
<evidence type="ECO:0000256" key="2">
    <source>
        <dbReference type="SAM" id="Phobius"/>
    </source>
</evidence>
<keyword evidence="2" id="KW-1133">Transmembrane helix</keyword>
<dbReference type="PANTHER" id="PTHR23308">
    <property type="entry name" value="NUCLEAR INHIBITOR OF PROTEIN PHOSPHATASE-1"/>
    <property type="match status" value="1"/>
</dbReference>
<dbReference type="InterPro" id="IPR008984">
    <property type="entry name" value="SMAD_FHA_dom_sf"/>
</dbReference>
<evidence type="ECO:0000313" key="4">
    <source>
        <dbReference type="EMBL" id="SAL27075.1"/>
    </source>
</evidence>
<evidence type="ECO:0000259" key="3">
    <source>
        <dbReference type="PROSITE" id="PS50006"/>
    </source>
</evidence>
<dbReference type="EMBL" id="FCNZ02000004">
    <property type="protein sequence ID" value="SAL27075.1"/>
    <property type="molecule type" value="Genomic_DNA"/>
</dbReference>
<dbReference type="InterPro" id="IPR050923">
    <property type="entry name" value="Cell_Proc_Reg/RNA_Proc"/>
</dbReference>
<organism evidence="4 5">
    <name type="scientific">Caballeronia telluris</name>
    <dbReference type="NCBI Taxonomy" id="326475"/>
    <lineage>
        <taxon>Bacteria</taxon>
        <taxon>Pseudomonadati</taxon>
        <taxon>Pseudomonadota</taxon>
        <taxon>Betaproteobacteria</taxon>
        <taxon>Burkholderiales</taxon>
        <taxon>Burkholderiaceae</taxon>
        <taxon>Caballeronia</taxon>
    </lineage>
</organism>
<keyword evidence="5" id="KW-1185">Reference proteome</keyword>
<protein>
    <submittedName>
        <fullName evidence="4">FHA domain protein</fullName>
    </submittedName>
</protein>
<dbReference type="CDD" id="cd00060">
    <property type="entry name" value="FHA"/>
    <property type="match status" value="2"/>
</dbReference>